<keyword evidence="5" id="KW-0539">Nucleus</keyword>
<evidence type="ECO:0000256" key="1">
    <source>
        <dbReference type="ARBA" id="ARBA00004123"/>
    </source>
</evidence>
<feature type="region of interest" description="Disordered" evidence="7">
    <location>
        <begin position="740"/>
        <end position="763"/>
    </location>
</feature>
<proteinExistence type="inferred from homology"/>
<evidence type="ECO:0000256" key="6">
    <source>
        <dbReference type="ARBA" id="ARBA00023328"/>
    </source>
</evidence>
<reference evidence="8 9" key="1">
    <citation type="submission" date="2015-03" db="EMBL/GenBank/DDBJ databases">
        <authorList>
            <person name="Morales-Cruz A."/>
            <person name="Amrine K.C."/>
            <person name="Cantu D."/>
        </authorList>
    </citation>
    <scope>NUCLEOTIDE SEQUENCE [LARGE SCALE GENOMIC DNA]</scope>
    <source>
        <strain evidence="8">DS831</strain>
    </source>
</reference>
<name>A0A0G2F348_9PEZI</name>
<protein>
    <submittedName>
        <fullName evidence="8">Putative mis6 domain-containing protein</fullName>
    </submittedName>
</protein>
<dbReference type="InterPro" id="IPR012485">
    <property type="entry name" value="CENP-I"/>
</dbReference>
<dbReference type="GO" id="GO:0000070">
    <property type="term" value="P:mitotic sister chromatid segregation"/>
    <property type="evidence" value="ECO:0007669"/>
    <property type="project" value="TreeGrafter"/>
</dbReference>
<dbReference type="GO" id="GO:0034080">
    <property type="term" value="P:CENP-A containing chromatin assembly"/>
    <property type="evidence" value="ECO:0007669"/>
    <property type="project" value="TreeGrafter"/>
</dbReference>
<evidence type="ECO:0000256" key="5">
    <source>
        <dbReference type="ARBA" id="ARBA00023242"/>
    </source>
</evidence>
<evidence type="ECO:0000313" key="8">
    <source>
        <dbReference type="EMBL" id="KKY28701.1"/>
    </source>
</evidence>
<dbReference type="GO" id="GO:0000939">
    <property type="term" value="C:inner kinetochore"/>
    <property type="evidence" value="ECO:0007669"/>
    <property type="project" value="TreeGrafter"/>
</dbReference>
<dbReference type="GO" id="GO:0005634">
    <property type="term" value="C:nucleus"/>
    <property type="evidence" value="ECO:0007669"/>
    <property type="project" value="UniProtKB-SubCell"/>
</dbReference>
<accession>A0A0G2F348</accession>
<comment type="subcellular location">
    <subcellularLocation>
        <location evidence="2">Chromosome</location>
        <location evidence="2">Centromere</location>
    </subcellularLocation>
    <subcellularLocation>
        <location evidence="1">Nucleus</location>
    </subcellularLocation>
</comment>
<sequence>MRATIEALRTASTIPAKQRTEKVNALVDAVCSHAYQQGLSRDHLASIVALVTRRNHLDQTSATNLIKNLYPAGRVPSDVVITIVGALGHGQAKPSTATQAALLKWAIAVVDALEDATILSKLYGVLFNLLDTMSLRTPLCHLLSLVTRRKHVRPFRIQQLLDMVRTSGQDPALVGLLRVYKDYYPEIIVGNAASGRTSFATSAQDEWRQRLQIIQEANASGNEQPHAQQHGFRVIRHGAKRTKLSILPEVHTSYANEKSVTLEEINSAESLVKHLERIELPNQLLASFKDPLLQKYLILKPSDVAARRLELWLESYLREALEAIASGTKNPDHFDELLDGMLNYTTATKVLLPTGQDFLKLYLPFWDGRTYSGSILGLLAYVPMQEFHEFKTSYLSPAEAAIVASGTTDAYDRLLAFYTALVQNWNHAANTSRPDPRDAAEDLVASSNFAALTTHISNTILSLLSSQQYTPLSTATAILTYYTTLSTLSSGLTPLTIPSAPTLYNLLFHPSLATISHLCALLATYKRAFETDLQDHAAAASANLPRAVTNAFNGYLMDVANLLWRSRALTATDPNAMGCLCAPAVAAALHAYVSTLPPVLIPATTTTTTTTTPAPGTGPDYTLPSLFGLPHNALTAPLALAAFRDLEDAHHSKNNNSENAAAPRHPPGPVTQRTLHRLARAGNNGHGNGNGNGNGAGAGIELSWKAYRVRVLEWLAERGVRGLRDFMFVTMKDLMKEASASGPATSAGGGGGGGRGGGAAGTT</sequence>
<keyword evidence="6" id="KW-0137">Centromere</keyword>
<dbReference type="Pfam" id="PF07778">
    <property type="entry name" value="CENP-I"/>
    <property type="match status" value="1"/>
</dbReference>
<reference evidence="8 9" key="2">
    <citation type="submission" date="2015-05" db="EMBL/GenBank/DDBJ databases">
        <title>Distinctive expansion of gene families associated with plant cell wall degradation and secondary metabolism in the genomes of grapevine trunk pathogens.</title>
        <authorList>
            <person name="Lawrence D.P."/>
            <person name="Travadon R."/>
            <person name="Rolshausen P.E."/>
            <person name="Baumgartner K."/>
        </authorList>
    </citation>
    <scope>NUCLEOTIDE SEQUENCE [LARGE SCALE GENOMIC DNA]</scope>
    <source>
        <strain evidence="8">DS831</strain>
    </source>
</reference>
<comment type="similarity">
    <text evidence="3">Belongs to the CENP-I/CTF3 family.</text>
</comment>
<dbReference type="AlphaFoldDB" id="A0A0G2F348"/>
<evidence type="ECO:0000256" key="7">
    <source>
        <dbReference type="SAM" id="MobiDB-lite"/>
    </source>
</evidence>
<dbReference type="Proteomes" id="UP000034182">
    <property type="component" value="Unassembled WGS sequence"/>
</dbReference>
<dbReference type="EMBL" id="LAQI01000005">
    <property type="protein sequence ID" value="KKY28701.1"/>
    <property type="molecule type" value="Genomic_DNA"/>
</dbReference>
<feature type="compositionally biased region" description="Gly residues" evidence="7">
    <location>
        <begin position="747"/>
        <end position="763"/>
    </location>
</feature>
<dbReference type="PANTHER" id="PTHR48208:SF2">
    <property type="entry name" value="CENTROMERE PROTEIN I"/>
    <property type="match status" value="1"/>
</dbReference>
<gene>
    <name evidence="8" type="ORF">UCDDS831_g00086</name>
</gene>
<evidence type="ECO:0000256" key="2">
    <source>
        <dbReference type="ARBA" id="ARBA00004584"/>
    </source>
</evidence>
<comment type="caution">
    <text evidence="8">The sequence shown here is derived from an EMBL/GenBank/DDBJ whole genome shotgun (WGS) entry which is preliminary data.</text>
</comment>
<organism evidence="8 9">
    <name type="scientific">Diplodia seriata</name>
    <dbReference type="NCBI Taxonomy" id="420778"/>
    <lineage>
        <taxon>Eukaryota</taxon>
        <taxon>Fungi</taxon>
        <taxon>Dikarya</taxon>
        <taxon>Ascomycota</taxon>
        <taxon>Pezizomycotina</taxon>
        <taxon>Dothideomycetes</taxon>
        <taxon>Dothideomycetes incertae sedis</taxon>
        <taxon>Botryosphaeriales</taxon>
        <taxon>Botryosphaeriaceae</taxon>
        <taxon>Diplodia</taxon>
    </lineage>
</organism>
<evidence type="ECO:0000313" key="9">
    <source>
        <dbReference type="Proteomes" id="UP000034182"/>
    </source>
</evidence>
<keyword evidence="4" id="KW-0158">Chromosome</keyword>
<evidence type="ECO:0000256" key="4">
    <source>
        <dbReference type="ARBA" id="ARBA00022454"/>
    </source>
</evidence>
<evidence type="ECO:0000256" key="3">
    <source>
        <dbReference type="ARBA" id="ARBA00005470"/>
    </source>
</evidence>
<feature type="region of interest" description="Disordered" evidence="7">
    <location>
        <begin position="651"/>
        <end position="671"/>
    </location>
</feature>
<dbReference type="CDD" id="cd22647">
    <property type="entry name" value="CTF3_NTD_HEAT"/>
    <property type="match status" value="1"/>
</dbReference>
<dbReference type="PANTHER" id="PTHR48208">
    <property type="entry name" value="CENTROMERE PROTEIN I"/>
    <property type="match status" value="1"/>
</dbReference>